<dbReference type="SUPFAM" id="SSF51556">
    <property type="entry name" value="Metallo-dependent hydrolases"/>
    <property type="match status" value="1"/>
</dbReference>
<organism evidence="2 3">
    <name type="scientific">Enterococcus canintestini</name>
    <dbReference type="NCBI Taxonomy" id="317010"/>
    <lineage>
        <taxon>Bacteria</taxon>
        <taxon>Bacillati</taxon>
        <taxon>Bacillota</taxon>
        <taxon>Bacilli</taxon>
        <taxon>Lactobacillales</taxon>
        <taxon>Enterococcaceae</taxon>
        <taxon>Enterococcus</taxon>
    </lineage>
</organism>
<feature type="domain" description="Amidohydrolase 3" evidence="1">
    <location>
        <begin position="207"/>
        <end position="401"/>
    </location>
</feature>
<proteinExistence type="predicted"/>
<evidence type="ECO:0000259" key="1">
    <source>
        <dbReference type="Pfam" id="PF07969"/>
    </source>
</evidence>
<dbReference type="SUPFAM" id="SSF51338">
    <property type="entry name" value="Composite domain of metallo-dependent hydrolases"/>
    <property type="match status" value="1"/>
</dbReference>
<dbReference type="InterPro" id="IPR013108">
    <property type="entry name" value="Amidohydro_3"/>
</dbReference>
<protein>
    <submittedName>
        <fullName evidence="2">Deaminase</fullName>
    </submittedName>
</protein>
<dbReference type="CDD" id="cd01293">
    <property type="entry name" value="Bact_CD"/>
    <property type="match status" value="1"/>
</dbReference>
<dbReference type="InterPro" id="IPR052349">
    <property type="entry name" value="Metallo-hydrolase_Enzymes"/>
</dbReference>
<comment type="caution">
    <text evidence="2">The sequence shown here is derived from an EMBL/GenBank/DDBJ whole genome shotgun (WGS) entry which is preliminary data.</text>
</comment>
<keyword evidence="3" id="KW-1185">Reference proteome</keyword>
<dbReference type="Gene3D" id="2.30.40.10">
    <property type="entry name" value="Urease, subunit C, domain 1"/>
    <property type="match status" value="1"/>
</dbReference>
<evidence type="ECO:0000313" key="3">
    <source>
        <dbReference type="Proteomes" id="UP000216797"/>
    </source>
</evidence>
<accession>A0A267HX31</accession>
<dbReference type="Gene3D" id="3.20.20.140">
    <property type="entry name" value="Metal-dependent hydrolases"/>
    <property type="match status" value="1"/>
</dbReference>
<dbReference type="GO" id="GO:0016814">
    <property type="term" value="F:hydrolase activity, acting on carbon-nitrogen (but not peptide) bonds, in cyclic amidines"/>
    <property type="evidence" value="ECO:0007669"/>
    <property type="project" value="TreeGrafter"/>
</dbReference>
<dbReference type="PANTHER" id="PTHR32027">
    <property type="entry name" value="CYTOSINE DEAMINASE"/>
    <property type="match status" value="1"/>
</dbReference>
<reference evidence="2 3" key="1">
    <citation type="submission" date="2015-08" db="EMBL/GenBank/DDBJ databases">
        <title>Enterococcus genome sequence.</title>
        <authorList>
            <person name="Acedo J.Z."/>
            <person name="Vederas J.C."/>
        </authorList>
    </citation>
    <scope>NUCLEOTIDE SEQUENCE [LARGE SCALE GENOMIC DNA]</scope>
    <source>
        <strain evidence="2 3">49</strain>
    </source>
</reference>
<dbReference type="InterPro" id="IPR011059">
    <property type="entry name" value="Metal-dep_hydrolase_composite"/>
</dbReference>
<evidence type="ECO:0000313" key="2">
    <source>
        <dbReference type="EMBL" id="PAB02063.1"/>
    </source>
</evidence>
<dbReference type="InterPro" id="IPR032466">
    <property type="entry name" value="Metal_Hydrolase"/>
</dbReference>
<sequence>MKTLLTNIRIETGYLTQDNFTYGTATKEIAIIFDAGVVTDVLDDEVKINKAKLTQNIIVIDGQNNLLLPQLREMHVHFDKSKLGIPWTPIEPVQNRIERFEKEFDYLKKAPLSFTQRMENLLNLELSYGVTHFRSHIDIHPAVGQKSLEAAKKVLENYHDKLDYELVAFPQHGLLLSNAFSEMKSALQNGATLVGGVDPISIDGNLEKSLNQTFELATQFNAPIDYHLHERHHDARQTFAKFLSLIEETNWQGKVTISHAYGLRDLPKEERKELFAQLAKNKVTIISSISLDFVIPPLIELKSAGVKTFIGNDNIYDCWSPFGSGDVMDKLNRYAEIFDLTSQKELTESLELVTNQKLITPAGWIKEGMPADFTLVNASSTAEFVARRIPVAKSYFKGQQVK</sequence>
<dbReference type="PANTHER" id="PTHR32027:SF9">
    <property type="entry name" value="BLL3847 PROTEIN"/>
    <property type="match status" value="1"/>
</dbReference>
<dbReference type="AlphaFoldDB" id="A0A267HX31"/>
<dbReference type="Proteomes" id="UP000216797">
    <property type="component" value="Unassembled WGS sequence"/>
</dbReference>
<dbReference type="EMBL" id="LHUG01000001">
    <property type="protein sequence ID" value="PAB02063.1"/>
    <property type="molecule type" value="Genomic_DNA"/>
</dbReference>
<dbReference type="Pfam" id="PF07969">
    <property type="entry name" value="Amidohydro_3"/>
    <property type="match status" value="1"/>
</dbReference>
<dbReference type="RefSeq" id="WP_095005717.1">
    <property type="nucleotide sequence ID" value="NZ_LHUG01000001.1"/>
</dbReference>
<gene>
    <name evidence="2" type="ORF">AKL21_00680</name>
</gene>
<name>A0A267HX31_9ENTE</name>